<feature type="region of interest" description="Disordered" evidence="1">
    <location>
        <begin position="216"/>
        <end position="258"/>
    </location>
</feature>
<dbReference type="AlphaFoldDB" id="A0A0D2M7W3"/>
<feature type="region of interest" description="Disordered" evidence="1">
    <location>
        <begin position="476"/>
        <end position="516"/>
    </location>
</feature>
<dbReference type="KEGG" id="mng:MNEG_8509"/>
<organism evidence="3 4">
    <name type="scientific">Monoraphidium neglectum</name>
    <dbReference type="NCBI Taxonomy" id="145388"/>
    <lineage>
        <taxon>Eukaryota</taxon>
        <taxon>Viridiplantae</taxon>
        <taxon>Chlorophyta</taxon>
        <taxon>core chlorophytes</taxon>
        <taxon>Chlorophyceae</taxon>
        <taxon>CS clade</taxon>
        <taxon>Sphaeropleales</taxon>
        <taxon>Selenastraceae</taxon>
        <taxon>Monoraphidium</taxon>
    </lineage>
</organism>
<reference evidence="3 4" key="1">
    <citation type="journal article" date="2013" name="BMC Genomics">
        <title>Reconstruction of the lipid metabolism for the microalga Monoraphidium neglectum from its genome sequence reveals characteristics suitable for biofuel production.</title>
        <authorList>
            <person name="Bogen C."/>
            <person name="Al-Dilaimi A."/>
            <person name="Albersmeier A."/>
            <person name="Wichmann J."/>
            <person name="Grundmann M."/>
            <person name="Rupp O."/>
            <person name="Lauersen K.J."/>
            <person name="Blifernez-Klassen O."/>
            <person name="Kalinowski J."/>
            <person name="Goesmann A."/>
            <person name="Mussgnug J.H."/>
            <person name="Kruse O."/>
        </authorList>
    </citation>
    <scope>NUCLEOTIDE SEQUENCE [LARGE SCALE GENOMIC DNA]</scope>
    <source>
        <strain evidence="3 4">SAG 48.87</strain>
    </source>
</reference>
<accession>A0A0D2M7W3</accession>
<name>A0A0D2M7W3_9CHLO</name>
<keyword evidence="2" id="KW-1133">Transmembrane helix</keyword>
<feature type="region of interest" description="Disordered" evidence="1">
    <location>
        <begin position="126"/>
        <end position="188"/>
    </location>
</feature>
<sequence length="596" mass="61669">MFFVMTLWNATWHGPSKYKYEMMLTISAALMALVMGVVSVYIFPEFAIDNVYGLHHQGLHSLACLCANALGRRPPKAIVKVEAFDLDVSVINFKATLRGSKRALRARGAGGGGCWPALRGRWGRTSTGAGAGAAGQPPSDAPAPGRRAAATVASPTPADDAAEVFRPDGRARRAGSLGMDLGPTPSKAAHVLPRANTLDAASPFASELYSALPATRKHPAPAHASHAPPLAPPAPGGAASCAPPGGGAPGGAASKGAVGARPSAAERLRAQAEWFKVVRAVEMAKGACGEAECEYYLGSIAGWRVILPTGSFFPCTRRQLDCAALGQLGERTCSMVVEVNKLTTLLARAAEAAPQLVGVLAGSDDWAEVEEALLGTLQDIWAYFPSRYVPPAVPIPTTNLCRFLRAVQQLPATFHLLREASTMGVPASAGGGRRWGQSNGAAVQSVQSVRFDLGSGPISPASTYKTAKQQFSNDALGTIPSLHGNDHGSNPLSPPPPAGGGGGAGTGGPAHAQGGHLVMHTSRDSCEVALTWRPDDSWAEAAASMRWLLLTAQLKVFGRELSRLHDSARHAAGAIRGGRAAAARGSTSKGEGAAEP</sequence>
<dbReference type="RefSeq" id="XP_013898469.1">
    <property type="nucleotide sequence ID" value="XM_014043015.1"/>
</dbReference>
<keyword evidence="2" id="KW-0472">Membrane</keyword>
<dbReference type="EMBL" id="KK101844">
    <property type="protein sequence ID" value="KIY99449.1"/>
    <property type="molecule type" value="Genomic_DNA"/>
</dbReference>
<feature type="compositionally biased region" description="Low complexity" evidence="1">
    <location>
        <begin position="134"/>
        <end position="145"/>
    </location>
</feature>
<gene>
    <name evidence="3" type="ORF">MNEG_8509</name>
</gene>
<proteinExistence type="predicted"/>
<evidence type="ECO:0000313" key="3">
    <source>
        <dbReference type="EMBL" id="KIY99449.1"/>
    </source>
</evidence>
<dbReference type="Proteomes" id="UP000054498">
    <property type="component" value="Unassembled WGS sequence"/>
</dbReference>
<evidence type="ECO:0000256" key="1">
    <source>
        <dbReference type="SAM" id="MobiDB-lite"/>
    </source>
</evidence>
<protein>
    <submittedName>
        <fullName evidence="3">Uncharacterized protein</fullName>
    </submittedName>
</protein>
<feature type="region of interest" description="Disordered" evidence="1">
    <location>
        <begin position="572"/>
        <end position="596"/>
    </location>
</feature>
<feature type="compositionally biased region" description="Gly residues" evidence="1">
    <location>
        <begin position="499"/>
        <end position="508"/>
    </location>
</feature>
<evidence type="ECO:0000256" key="2">
    <source>
        <dbReference type="SAM" id="Phobius"/>
    </source>
</evidence>
<dbReference type="GeneID" id="25741385"/>
<feature type="compositionally biased region" description="Low complexity" evidence="1">
    <location>
        <begin position="572"/>
        <end position="585"/>
    </location>
</feature>
<evidence type="ECO:0000313" key="4">
    <source>
        <dbReference type="Proteomes" id="UP000054498"/>
    </source>
</evidence>
<feature type="transmembrane region" description="Helical" evidence="2">
    <location>
        <begin position="20"/>
        <end position="43"/>
    </location>
</feature>
<keyword evidence="2" id="KW-0812">Transmembrane</keyword>
<keyword evidence="4" id="KW-1185">Reference proteome</keyword>